<name>A0A8H5LR62_9AGAR</name>
<organism evidence="1 2">
    <name type="scientific">Tetrapyrgos nigripes</name>
    <dbReference type="NCBI Taxonomy" id="182062"/>
    <lineage>
        <taxon>Eukaryota</taxon>
        <taxon>Fungi</taxon>
        <taxon>Dikarya</taxon>
        <taxon>Basidiomycota</taxon>
        <taxon>Agaricomycotina</taxon>
        <taxon>Agaricomycetes</taxon>
        <taxon>Agaricomycetidae</taxon>
        <taxon>Agaricales</taxon>
        <taxon>Marasmiineae</taxon>
        <taxon>Marasmiaceae</taxon>
        <taxon>Tetrapyrgos</taxon>
    </lineage>
</organism>
<comment type="caution">
    <text evidence="1">The sequence shown here is derived from an EMBL/GenBank/DDBJ whole genome shotgun (WGS) entry which is preliminary data.</text>
</comment>
<dbReference type="OrthoDB" id="40334at2759"/>
<dbReference type="EMBL" id="JAACJM010000022">
    <property type="protein sequence ID" value="KAF5366532.1"/>
    <property type="molecule type" value="Genomic_DNA"/>
</dbReference>
<dbReference type="InterPro" id="IPR032801">
    <property type="entry name" value="PXL2A/B/C"/>
</dbReference>
<dbReference type="Pfam" id="PF13911">
    <property type="entry name" value="AhpC-TSA_2"/>
    <property type="match status" value="1"/>
</dbReference>
<dbReference type="AlphaFoldDB" id="A0A8H5LR62"/>
<evidence type="ECO:0000313" key="1">
    <source>
        <dbReference type="EMBL" id="KAF5366532.1"/>
    </source>
</evidence>
<gene>
    <name evidence="1" type="ORF">D9758_008941</name>
</gene>
<sequence>MSSNNLHPIRKSCQQYVEQIASAPQEKLESTSAQLIVVGCGDWQPINFYADTTGFRGKIYAEPTRAIYRELELISNLQFAGENMPSYLKRGRVSNALQSTWKVIRNRSLIGKQGSTTQNGGEFIFEAGRKCTFAHRMRNTEDRKSSLRALKGF</sequence>
<reference evidence="1 2" key="1">
    <citation type="journal article" date="2020" name="ISME J.">
        <title>Uncovering the hidden diversity of litter-decomposition mechanisms in mushroom-forming fungi.</title>
        <authorList>
            <person name="Floudas D."/>
            <person name="Bentzer J."/>
            <person name="Ahren D."/>
            <person name="Johansson T."/>
            <person name="Persson P."/>
            <person name="Tunlid A."/>
        </authorList>
    </citation>
    <scope>NUCLEOTIDE SEQUENCE [LARGE SCALE GENOMIC DNA]</scope>
    <source>
        <strain evidence="1 2">CBS 291.85</strain>
    </source>
</reference>
<evidence type="ECO:0000313" key="2">
    <source>
        <dbReference type="Proteomes" id="UP000559256"/>
    </source>
</evidence>
<dbReference type="PANTHER" id="PTHR28630">
    <property type="match status" value="1"/>
</dbReference>
<dbReference type="PANTHER" id="PTHR28630:SF3">
    <property type="entry name" value="PEROXIREDOXIN-LIKE 2C"/>
    <property type="match status" value="1"/>
</dbReference>
<dbReference type="Proteomes" id="UP000559256">
    <property type="component" value="Unassembled WGS sequence"/>
</dbReference>
<keyword evidence="2" id="KW-1185">Reference proteome</keyword>
<proteinExistence type="predicted"/>
<accession>A0A8H5LR62</accession>
<protein>
    <submittedName>
        <fullName evidence="1">Uncharacterized protein</fullName>
    </submittedName>
</protein>